<name>A0A345YIG2_9SPHN</name>
<dbReference type="PANTHER" id="PTHR44688">
    <property type="entry name" value="DNA-BINDING TRANSCRIPTIONAL ACTIVATOR DEVR_DOSR"/>
    <property type="match status" value="1"/>
</dbReference>
<keyword evidence="3" id="KW-0804">Transcription</keyword>
<evidence type="ECO:0000256" key="1">
    <source>
        <dbReference type="ARBA" id="ARBA00023015"/>
    </source>
</evidence>
<dbReference type="Gene3D" id="1.10.10.10">
    <property type="entry name" value="Winged helix-like DNA-binding domain superfamily/Winged helix DNA-binding domain"/>
    <property type="match status" value="1"/>
</dbReference>
<dbReference type="GO" id="GO:0003677">
    <property type="term" value="F:DNA binding"/>
    <property type="evidence" value="ECO:0007669"/>
    <property type="project" value="UniProtKB-KW"/>
</dbReference>
<keyword evidence="2 7" id="KW-0238">DNA-binding</keyword>
<evidence type="ECO:0000259" key="5">
    <source>
        <dbReference type="PROSITE" id="PS50043"/>
    </source>
</evidence>
<evidence type="ECO:0000259" key="6">
    <source>
        <dbReference type="PROSITE" id="PS50110"/>
    </source>
</evidence>
<dbReference type="Pfam" id="PF00072">
    <property type="entry name" value="Response_reg"/>
    <property type="match status" value="1"/>
</dbReference>
<protein>
    <submittedName>
        <fullName evidence="7">DNA-binding response regulator</fullName>
    </submittedName>
</protein>
<keyword evidence="1" id="KW-0805">Transcription regulation</keyword>
<dbReference type="PROSITE" id="PS50110">
    <property type="entry name" value="RESPONSE_REGULATORY"/>
    <property type="match status" value="1"/>
</dbReference>
<keyword evidence="8" id="KW-1185">Reference proteome</keyword>
<dbReference type="InterPro" id="IPR016032">
    <property type="entry name" value="Sig_transdc_resp-reg_C-effctor"/>
</dbReference>
<reference evidence="7 8" key="1">
    <citation type="submission" date="2018-07" db="EMBL/GenBank/DDBJ databases">
        <title>Genome sequence of Erythrobacter strain YH-07, an antagonistic bacterium isolated from Yellow Sea.</title>
        <authorList>
            <person name="Tang T."/>
            <person name="Liu Q."/>
            <person name="Sun X."/>
        </authorList>
    </citation>
    <scope>NUCLEOTIDE SEQUENCE [LARGE SCALE GENOMIC DNA]</scope>
    <source>
        <strain evidence="7 8">YH-07</strain>
        <plasmid evidence="7 8">unnamed</plasmid>
    </source>
</reference>
<dbReference type="GO" id="GO:0006355">
    <property type="term" value="P:regulation of DNA-templated transcription"/>
    <property type="evidence" value="ECO:0007669"/>
    <property type="project" value="InterPro"/>
</dbReference>
<organism evidence="7 8">
    <name type="scientific">Erythrobacter aureus</name>
    <dbReference type="NCBI Taxonomy" id="2182384"/>
    <lineage>
        <taxon>Bacteria</taxon>
        <taxon>Pseudomonadati</taxon>
        <taxon>Pseudomonadota</taxon>
        <taxon>Alphaproteobacteria</taxon>
        <taxon>Sphingomonadales</taxon>
        <taxon>Erythrobacteraceae</taxon>
        <taxon>Erythrobacter/Porphyrobacter group</taxon>
        <taxon>Erythrobacter</taxon>
    </lineage>
</organism>
<evidence type="ECO:0000313" key="8">
    <source>
        <dbReference type="Proteomes" id="UP000254508"/>
    </source>
</evidence>
<keyword evidence="7" id="KW-0614">Plasmid</keyword>
<accession>A0A345YIG2</accession>
<dbReference type="SMART" id="SM00421">
    <property type="entry name" value="HTH_LUXR"/>
    <property type="match status" value="1"/>
</dbReference>
<dbReference type="SMART" id="SM00448">
    <property type="entry name" value="REC"/>
    <property type="match status" value="1"/>
</dbReference>
<evidence type="ECO:0000256" key="4">
    <source>
        <dbReference type="PROSITE-ProRule" id="PRU00169"/>
    </source>
</evidence>
<feature type="domain" description="HTH luxR-type" evidence="5">
    <location>
        <begin position="134"/>
        <end position="199"/>
    </location>
</feature>
<dbReference type="EMBL" id="CP031358">
    <property type="protein sequence ID" value="AXK43714.1"/>
    <property type="molecule type" value="Genomic_DNA"/>
</dbReference>
<dbReference type="KEGG" id="err:DVR09_14750"/>
<dbReference type="RefSeq" id="WP_115418027.1">
    <property type="nucleotide sequence ID" value="NZ_CP031358.1"/>
</dbReference>
<dbReference type="InterPro" id="IPR001789">
    <property type="entry name" value="Sig_transdc_resp-reg_receiver"/>
</dbReference>
<evidence type="ECO:0000256" key="2">
    <source>
        <dbReference type="ARBA" id="ARBA00023125"/>
    </source>
</evidence>
<dbReference type="OrthoDB" id="9782655at2"/>
<dbReference type="Pfam" id="PF00196">
    <property type="entry name" value="GerE"/>
    <property type="match status" value="1"/>
</dbReference>
<dbReference type="PANTHER" id="PTHR44688:SF16">
    <property type="entry name" value="DNA-BINDING TRANSCRIPTIONAL ACTIVATOR DEVR_DOSR"/>
    <property type="match status" value="1"/>
</dbReference>
<evidence type="ECO:0000256" key="3">
    <source>
        <dbReference type="ARBA" id="ARBA00023163"/>
    </source>
</evidence>
<sequence length="203" mass="22539">MMKSIYIVDDDDSVRSSLYELVRSFSNTIVRSFKSGDDFLESLPELDPGLVLLDLNMPGTNGMEVFAQTKDHPDLTFVILTGQGDIQKAVKAIKAGAVDFIEKPFRPDELLRIVQTGLSDLEDSRKEHQKVDNAKALIDRLSPRERDVMNGLLDGCSNRSIAEAHKISPRTVEIHRANMMEKLEAQHVSDVLRIAYSAGAIAA</sequence>
<dbReference type="PRINTS" id="PR00038">
    <property type="entry name" value="HTHLUXR"/>
</dbReference>
<evidence type="ECO:0000313" key="7">
    <source>
        <dbReference type="EMBL" id="AXK43714.1"/>
    </source>
</evidence>
<dbReference type="SUPFAM" id="SSF52172">
    <property type="entry name" value="CheY-like"/>
    <property type="match status" value="1"/>
</dbReference>
<dbReference type="CDD" id="cd06170">
    <property type="entry name" value="LuxR_C_like"/>
    <property type="match status" value="1"/>
</dbReference>
<dbReference type="AlphaFoldDB" id="A0A345YIG2"/>
<feature type="domain" description="Response regulatory" evidence="6">
    <location>
        <begin position="4"/>
        <end position="118"/>
    </location>
</feature>
<dbReference type="PROSITE" id="PS50043">
    <property type="entry name" value="HTH_LUXR_2"/>
    <property type="match status" value="1"/>
</dbReference>
<geneLocation type="plasmid" evidence="7 8">
    <name>unnamed</name>
</geneLocation>
<dbReference type="InterPro" id="IPR036388">
    <property type="entry name" value="WH-like_DNA-bd_sf"/>
</dbReference>
<dbReference type="SUPFAM" id="SSF46894">
    <property type="entry name" value="C-terminal effector domain of the bipartite response regulators"/>
    <property type="match status" value="1"/>
</dbReference>
<dbReference type="Proteomes" id="UP000254508">
    <property type="component" value="Plasmid unnamed"/>
</dbReference>
<dbReference type="Gene3D" id="3.40.50.2300">
    <property type="match status" value="1"/>
</dbReference>
<feature type="modified residue" description="4-aspartylphosphate" evidence="4">
    <location>
        <position position="54"/>
    </location>
</feature>
<gene>
    <name evidence="7" type="ORF">DVR09_14750</name>
</gene>
<dbReference type="InterPro" id="IPR011006">
    <property type="entry name" value="CheY-like_superfamily"/>
</dbReference>
<dbReference type="InterPro" id="IPR000792">
    <property type="entry name" value="Tscrpt_reg_LuxR_C"/>
</dbReference>
<proteinExistence type="predicted"/>
<keyword evidence="4" id="KW-0597">Phosphoprotein</keyword>
<dbReference type="GO" id="GO:0000160">
    <property type="term" value="P:phosphorelay signal transduction system"/>
    <property type="evidence" value="ECO:0007669"/>
    <property type="project" value="InterPro"/>
</dbReference>